<dbReference type="Proteomes" id="UP000269573">
    <property type="component" value="Unassembled WGS sequence"/>
</dbReference>
<comment type="caution">
    <text evidence="2">The sequence shown here is derived from an EMBL/GenBank/DDBJ whole genome shotgun (WGS) entry which is preliminary data.</text>
</comment>
<dbReference type="AlphaFoldDB" id="A0A3M8DG31"/>
<gene>
    <name evidence="2" type="ORF">EDM59_10045</name>
</gene>
<organism evidence="2 3">
    <name type="scientific">Brevibacillus nitrificans</name>
    <dbReference type="NCBI Taxonomy" id="651560"/>
    <lineage>
        <taxon>Bacteria</taxon>
        <taxon>Bacillati</taxon>
        <taxon>Bacillota</taxon>
        <taxon>Bacilli</taxon>
        <taxon>Bacillales</taxon>
        <taxon>Paenibacillaceae</taxon>
        <taxon>Brevibacillus</taxon>
    </lineage>
</organism>
<evidence type="ECO:0000313" key="3">
    <source>
        <dbReference type="Proteomes" id="UP000269573"/>
    </source>
</evidence>
<dbReference type="InterPro" id="IPR020017">
    <property type="entry name" value="XapX_domain"/>
</dbReference>
<keyword evidence="1" id="KW-0472">Membrane</keyword>
<keyword evidence="1" id="KW-1133">Transmembrane helix</keyword>
<keyword evidence="3" id="KW-1185">Reference proteome</keyword>
<dbReference type="NCBIfam" id="TIGR03510">
    <property type="entry name" value="XapX"/>
    <property type="match status" value="1"/>
</dbReference>
<feature type="transmembrane region" description="Helical" evidence="1">
    <location>
        <begin position="29"/>
        <end position="47"/>
    </location>
</feature>
<reference evidence="2 3" key="1">
    <citation type="submission" date="2018-10" db="EMBL/GenBank/DDBJ databases">
        <title>Phylogenomics of Brevibacillus.</title>
        <authorList>
            <person name="Dunlap C."/>
        </authorList>
    </citation>
    <scope>NUCLEOTIDE SEQUENCE [LARGE SCALE GENOMIC DNA]</scope>
    <source>
        <strain evidence="2 3">JCM 15774</strain>
    </source>
</reference>
<dbReference type="EMBL" id="RHHU01000005">
    <property type="protein sequence ID" value="RNB86519.1"/>
    <property type="molecule type" value="Genomic_DNA"/>
</dbReference>
<name>A0A3M8DG31_9BACL</name>
<evidence type="ECO:0000256" key="1">
    <source>
        <dbReference type="SAM" id="Phobius"/>
    </source>
</evidence>
<sequence>MKELLLATCCGAIVGMVFSIVKFPMPAPSSLPGVLSIFGIYLGFRLVEWIREFM</sequence>
<accession>A0A3M8DG31</accession>
<dbReference type="RefSeq" id="WP_122923497.1">
    <property type="nucleotide sequence ID" value="NZ_RHHU01000005.1"/>
</dbReference>
<evidence type="ECO:0000313" key="2">
    <source>
        <dbReference type="EMBL" id="RNB86519.1"/>
    </source>
</evidence>
<protein>
    <submittedName>
        <fullName evidence="2">XapX domain-containing protein</fullName>
    </submittedName>
</protein>
<proteinExistence type="predicted"/>
<keyword evidence="1" id="KW-0812">Transmembrane</keyword>